<evidence type="ECO:0000313" key="2">
    <source>
        <dbReference type="Proteomes" id="UP000196240"/>
    </source>
</evidence>
<dbReference type="RefSeq" id="WP_087010882.1">
    <property type="nucleotide sequence ID" value="NZ_FUUY01000001.1"/>
</dbReference>
<evidence type="ECO:0000313" key="1">
    <source>
        <dbReference type="EMBL" id="SJX20820.1"/>
    </source>
</evidence>
<sequence>MIKPNRKKLKFVHAFDCFAQIIGLALKTNGRIWSKEVSEHTGVCIRSAQRYLAQLEDYGYLYSDKNTPCGYRPTAKAKQLFEVKG</sequence>
<dbReference type="Gene3D" id="1.10.10.10">
    <property type="entry name" value="Winged helix-like DNA-binding domain superfamily/Winged helix DNA-binding domain"/>
    <property type="match status" value="1"/>
</dbReference>
<dbReference type="Proteomes" id="UP000196240">
    <property type="component" value="Unassembled WGS sequence"/>
</dbReference>
<proteinExistence type="predicted"/>
<accession>A0A1R7Q976</accession>
<dbReference type="InterPro" id="IPR036388">
    <property type="entry name" value="WH-like_DNA-bd_sf"/>
</dbReference>
<protein>
    <recommendedName>
        <fullName evidence="3">HTH iclR-type domain-containing protein</fullName>
    </recommendedName>
</protein>
<dbReference type="SUPFAM" id="SSF46785">
    <property type="entry name" value="Winged helix' DNA-binding domain"/>
    <property type="match status" value="1"/>
</dbReference>
<organism evidence="1 2">
    <name type="scientific">Acinetobacter johnsonii</name>
    <dbReference type="NCBI Taxonomy" id="40214"/>
    <lineage>
        <taxon>Bacteria</taxon>
        <taxon>Pseudomonadati</taxon>
        <taxon>Pseudomonadota</taxon>
        <taxon>Gammaproteobacteria</taxon>
        <taxon>Moraxellales</taxon>
        <taxon>Moraxellaceae</taxon>
        <taxon>Acinetobacter</taxon>
    </lineage>
</organism>
<evidence type="ECO:0008006" key="3">
    <source>
        <dbReference type="Google" id="ProtNLM"/>
    </source>
</evidence>
<gene>
    <name evidence="1" type="ORF">ACNJC6_00417</name>
</gene>
<dbReference type="AlphaFoldDB" id="A0A1R7Q976"/>
<reference evidence="1 2" key="1">
    <citation type="submission" date="2017-02" db="EMBL/GenBank/DDBJ databases">
        <authorList>
            <person name="Peterson S.W."/>
        </authorList>
    </citation>
    <scope>NUCLEOTIDE SEQUENCE [LARGE SCALE GENOMIC DNA]</scope>
    <source>
        <strain evidence="1">C6</strain>
    </source>
</reference>
<dbReference type="EMBL" id="FUUY01000001">
    <property type="protein sequence ID" value="SJX20820.1"/>
    <property type="molecule type" value="Genomic_DNA"/>
</dbReference>
<dbReference type="InterPro" id="IPR036390">
    <property type="entry name" value="WH_DNA-bd_sf"/>
</dbReference>
<name>A0A1R7Q976_ACIJO</name>